<keyword evidence="7" id="KW-0732">Signal</keyword>
<evidence type="ECO:0000256" key="2">
    <source>
        <dbReference type="ARBA" id="ARBA00012587"/>
    </source>
</evidence>
<comment type="catalytic activity">
    <reaction evidence="1">
        <text>Exolytic cleavage of the (1-&gt;4)-beta-glycosidic linkage between N-acetylmuramic acid (MurNAc) and N-acetylglucosamine (GlcNAc) residues in peptidoglycan, from either the reducing or the non-reducing ends of the peptidoglycan chains, with concomitant formation of a 1,6-anhydrobond in the MurNAc residue.</text>
        <dbReference type="EC" id="4.2.2.n1"/>
    </reaction>
</comment>
<evidence type="ECO:0000256" key="1">
    <source>
        <dbReference type="ARBA" id="ARBA00001420"/>
    </source>
</evidence>
<dbReference type="Pfam" id="PF06725">
    <property type="entry name" value="3D"/>
    <property type="match status" value="1"/>
</dbReference>
<dbReference type="Gene3D" id="2.40.40.10">
    <property type="entry name" value="RlpA-like domain"/>
    <property type="match status" value="1"/>
</dbReference>
<gene>
    <name evidence="9" type="ORF">EV664_11614</name>
</gene>
<keyword evidence="10" id="KW-1185">Reference proteome</keyword>
<dbReference type="InterPro" id="IPR005300">
    <property type="entry name" value="MltA_B"/>
</dbReference>
<evidence type="ECO:0000256" key="5">
    <source>
        <dbReference type="ARBA" id="ARBA00030918"/>
    </source>
</evidence>
<dbReference type="InterPro" id="IPR010611">
    <property type="entry name" value="3D_dom"/>
</dbReference>
<sequence length="406" mass="42468">MRKAGGIASAGLALMVSACSGSQTPPPSDPTPAAPPQKPAPDKAGTPKAQDASAAGVVAGPPLDTLPVTEEMAARALTAFRISCPALVKRNDRSGLSEGNDWREACDAAANVAPGAARNFFLNHFAAVRVGDGKAFATGYYEPEIRAARNRGGVYQTPIYARPADLVDVDLGRFSESLSGKHVRGRVDGTDLVPYYDRAEIEEGALDGRGLELAWAADPVEVFFLQIQGSGRLRLPDGSVIRIGYAGQNGRSYTGIGRLMLDRGLIGRDQASMQGMVAWLHANPEQGRAIMRENKSFVFFRVLDGPGPLGALGLPVTARASVAADPDFVPLGAPVFLTTDRGEANGLWVVQDTGGAIKGANRFDTFWGAGDSAREIAGGMSARGTSYILLPKAAAERAIAHGTPGS</sequence>
<feature type="signal peptide" evidence="7">
    <location>
        <begin position="1"/>
        <end position="18"/>
    </location>
</feature>
<dbReference type="GO" id="GO:0004553">
    <property type="term" value="F:hydrolase activity, hydrolyzing O-glycosyl compounds"/>
    <property type="evidence" value="ECO:0007669"/>
    <property type="project" value="InterPro"/>
</dbReference>
<dbReference type="GO" id="GO:0019867">
    <property type="term" value="C:outer membrane"/>
    <property type="evidence" value="ECO:0007669"/>
    <property type="project" value="InterPro"/>
</dbReference>
<dbReference type="SUPFAM" id="SSF50685">
    <property type="entry name" value="Barwin-like endoglucanases"/>
    <property type="match status" value="1"/>
</dbReference>
<dbReference type="CDD" id="cd14485">
    <property type="entry name" value="mltA_like_LT_A"/>
    <property type="match status" value="1"/>
</dbReference>
<dbReference type="OrthoDB" id="9783686at2"/>
<proteinExistence type="predicted"/>
<protein>
    <recommendedName>
        <fullName evidence="2">peptidoglycan lytic exotransglycosylase</fullName>
        <ecNumber evidence="2">4.2.2.n1</ecNumber>
    </recommendedName>
    <alternativeName>
        <fullName evidence="5">Murein hydrolase A</fullName>
    </alternativeName>
</protein>
<reference evidence="9 10" key="1">
    <citation type="submission" date="2019-03" db="EMBL/GenBank/DDBJ databases">
        <title>Genomic Encyclopedia of Type Strains, Phase IV (KMG-IV): sequencing the most valuable type-strain genomes for metagenomic binning, comparative biology and taxonomic classification.</title>
        <authorList>
            <person name="Goeker M."/>
        </authorList>
    </citation>
    <scope>NUCLEOTIDE SEQUENCE [LARGE SCALE GENOMIC DNA]</scope>
    <source>
        <strain evidence="9 10">DSM 25059</strain>
    </source>
</reference>
<comment type="caution">
    <text evidence="9">The sequence shown here is derived from an EMBL/GenBank/DDBJ whole genome shotgun (WGS) entry which is preliminary data.</text>
</comment>
<keyword evidence="3" id="KW-0456">Lyase</keyword>
<dbReference type="PANTHER" id="PTHR30124:SF0">
    <property type="entry name" value="MEMBRANE-BOUND LYTIC MUREIN TRANSGLYCOSYLASE A"/>
    <property type="match status" value="1"/>
</dbReference>
<dbReference type="CDD" id="cd14668">
    <property type="entry name" value="mlta_B"/>
    <property type="match status" value="1"/>
</dbReference>
<dbReference type="GO" id="GO:0071555">
    <property type="term" value="P:cell wall organization"/>
    <property type="evidence" value="ECO:0007669"/>
    <property type="project" value="UniProtKB-KW"/>
</dbReference>
<dbReference type="EMBL" id="SNWD01000016">
    <property type="protein sequence ID" value="TDN78571.1"/>
    <property type="molecule type" value="Genomic_DNA"/>
</dbReference>
<feature type="chain" id="PRO_5020941237" description="peptidoglycan lytic exotransglycosylase" evidence="7">
    <location>
        <begin position="19"/>
        <end position="406"/>
    </location>
</feature>
<accession>A0A4R6FBL6</accession>
<evidence type="ECO:0000256" key="6">
    <source>
        <dbReference type="SAM" id="MobiDB-lite"/>
    </source>
</evidence>
<evidence type="ECO:0000256" key="7">
    <source>
        <dbReference type="SAM" id="SignalP"/>
    </source>
</evidence>
<feature type="compositionally biased region" description="Pro residues" evidence="6">
    <location>
        <begin position="24"/>
        <end position="39"/>
    </location>
</feature>
<keyword evidence="4" id="KW-0961">Cell wall biogenesis/degradation</keyword>
<dbReference type="PANTHER" id="PTHR30124">
    <property type="entry name" value="MEMBRANE-BOUND LYTIC MUREIN TRANSGLYCOSYLASE A"/>
    <property type="match status" value="1"/>
</dbReference>
<organism evidence="9 10">
    <name type="scientific">Stakelama pacifica</name>
    <dbReference type="NCBI Taxonomy" id="517720"/>
    <lineage>
        <taxon>Bacteria</taxon>
        <taxon>Pseudomonadati</taxon>
        <taxon>Pseudomonadota</taxon>
        <taxon>Alphaproteobacteria</taxon>
        <taxon>Sphingomonadales</taxon>
        <taxon>Sphingomonadaceae</taxon>
        <taxon>Stakelama</taxon>
    </lineage>
</organism>
<evidence type="ECO:0000256" key="4">
    <source>
        <dbReference type="ARBA" id="ARBA00023316"/>
    </source>
</evidence>
<dbReference type="EC" id="4.2.2.n1" evidence="2"/>
<dbReference type="PIRSF" id="PIRSF019422">
    <property type="entry name" value="MltA"/>
    <property type="match status" value="1"/>
</dbReference>
<feature type="region of interest" description="Disordered" evidence="6">
    <location>
        <begin position="18"/>
        <end position="64"/>
    </location>
</feature>
<dbReference type="Pfam" id="PF03562">
    <property type="entry name" value="MltA"/>
    <property type="match status" value="1"/>
</dbReference>
<dbReference type="InterPro" id="IPR026044">
    <property type="entry name" value="MltA"/>
</dbReference>
<evidence type="ECO:0000313" key="9">
    <source>
        <dbReference type="EMBL" id="TDN78571.1"/>
    </source>
</evidence>
<dbReference type="Gene3D" id="2.40.240.50">
    <property type="entry name" value="Barwin-like endoglucanases"/>
    <property type="match status" value="1"/>
</dbReference>
<evidence type="ECO:0000259" key="8">
    <source>
        <dbReference type="SMART" id="SM00925"/>
    </source>
</evidence>
<evidence type="ECO:0000313" key="10">
    <source>
        <dbReference type="Proteomes" id="UP000295493"/>
    </source>
</evidence>
<dbReference type="SMART" id="SM00925">
    <property type="entry name" value="MltA"/>
    <property type="match status" value="1"/>
</dbReference>
<dbReference type="Proteomes" id="UP000295493">
    <property type="component" value="Unassembled WGS sequence"/>
</dbReference>
<dbReference type="PROSITE" id="PS51257">
    <property type="entry name" value="PROKAR_LIPOPROTEIN"/>
    <property type="match status" value="1"/>
</dbReference>
<dbReference type="GO" id="GO:0008933">
    <property type="term" value="F:peptidoglycan lytic transglycosylase activity"/>
    <property type="evidence" value="ECO:0007669"/>
    <property type="project" value="TreeGrafter"/>
</dbReference>
<dbReference type="AlphaFoldDB" id="A0A4R6FBL6"/>
<dbReference type="GO" id="GO:0009253">
    <property type="term" value="P:peptidoglycan catabolic process"/>
    <property type="evidence" value="ECO:0007669"/>
    <property type="project" value="TreeGrafter"/>
</dbReference>
<dbReference type="RefSeq" id="WP_133496879.1">
    <property type="nucleotide sequence ID" value="NZ_BMLU01000015.1"/>
</dbReference>
<dbReference type="GO" id="GO:0009254">
    <property type="term" value="P:peptidoglycan turnover"/>
    <property type="evidence" value="ECO:0007669"/>
    <property type="project" value="InterPro"/>
</dbReference>
<dbReference type="InterPro" id="IPR036908">
    <property type="entry name" value="RlpA-like_sf"/>
</dbReference>
<name>A0A4R6FBL6_9SPHN</name>
<feature type="domain" description="Lytic transglycosylase MltA" evidence="8">
    <location>
        <begin position="144"/>
        <end position="301"/>
    </location>
</feature>
<evidence type="ECO:0000256" key="3">
    <source>
        <dbReference type="ARBA" id="ARBA00023239"/>
    </source>
</evidence>